<dbReference type="PANTHER" id="PTHR33121:SF71">
    <property type="entry name" value="OXYGEN SENSOR PROTEIN DOSP"/>
    <property type="match status" value="1"/>
</dbReference>
<dbReference type="SMART" id="SM00052">
    <property type="entry name" value="EAL"/>
    <property type="match status" value="1"/>
</dbReference>
<dbReference type="PROSITE" id="PS50883">
    <property type="entry name" value="EAL"/>
    <property type="match status" value="1"/>
</dbReference>
<dbReference type="CDD" id="cd01949">
    <property type="entry name" value="GGDEF"/>
    <property type="match status" value="1"/>
</dbReference>
<dbReference type="PROSITE" id="PS50887">
    <property type="entry name" value="GGDEF"/>
    <property type="match status" value="1"/>
</dbReference>
<dbReference type="RefSeq" id="WP_235867621.1">
    <property type="nucleotide sequence ID" value="NZ_PYWJ01000013.1"/>
</dbReference>
<dbReference type="InterPro" id="IPR043128">
    <property type="entry name" value="Rev_trsase/Diguanyl_cyclase"/>
</dbReference>
<evidence type="ECO:0000259" key="1">
    <source>
        <dbReference type="PROSITE" id="PS50883"/>
    </source>
</evidence>
<dbReference type="Gene3D" id="3.20.20.450">
    <property type="entry name" value="EAL domain"/>
    <property type="match status" value="1"/>
</dbReference>
<dbReference type="EMBL" id="QJTJ01000009">
    <property type="protein sequence ID" value="PYF06482.1"/>
    <property type="molecule type" value="Genomic_DNA"/>
</dbReference>
<dbReference type="Gene3D" id="3.30.70.270">
    <property type="match status" value="1"/>
</dbReference>
<accession>A0A318TNP5</accession>
<name>A0A318TNP5_9BACL</name>
<protein>
    <submittedName>
        <fullName evidence="3">Diguanylate cyclase (GGDEF)-like protein</fullName>
    </submittedName>
</protein>
<organism evidence="3 4">
    <name type="scientific">Ureibacillus chungkukjangi</name>
    <dbReference type="NCBI Taxonomy" id="1202712"/>
    <lineage>
        <taxon>Bacteria</taxon>
        <taxon>Bacillati</taxon>
        <taxon>Bacillota</taxon>
        <taxon>Bacilli</taxon>
        <taxon>Bacillales</taxon>
        <taxon>Caryophanaceae</taxon>
        <taxon>Ureibacillus</taxon>
    </lineage>
</organism>
<feature type="domain" description="EAL" evidence="1">
    <location>
        <begin position="298"/>
        <end position="550"/>
    </location>
</feature>
<dbReference type="Pfam" id="PF00563">
    <property type="entry name" value="EAL"/>
    <property type="match status" value="1"/>
</dbReference>
<dbReference type="AlphaFoldDB" id="A0A318TNP5"/>
<dbReference type="InterPro" id="IPR001633">
    <property type="entry name" value="EAL_dom"/>
</dbReference>
<dbReference type="SUPFAM" id="SSF141868">
    <property type="entry name" value="EAL domain-like"/>
    <property type="match status" value="1"/>
</dbReference>
<dbReference type="InterPro" id="IPR029787">
    <property type="entry name" value="Nucleotide_cyclase"/>
</dbReference>
<comment type="caution">
    <text evidence="3">The sequence shown here is derived from an EMBL/GenBank/DDBJ whole genome shotgun (WGS) entry which is preliminary data.</text>
</comment>
<dbReference type="Pfam" id="PF00990">
    <property type="entry name" value="GGDEF"/>
    <property type="match status" value="1"/>
</dbReference>
<dbReference type="Proteomes" id="UP000247416">
    <property type="component" value="Unassembled WGS sequence"/>
</dbReference>
<dbReference type="CDD" id="cd01948">
    <property type="entry name" value="EAL"/>
    <property type="match status" value="1"/>
</dbReference>
<dbReference type="NCBIfam" id="TIGR00254">
    <property type="entry name" value="GGDEF"/>
    <property type="match status" value="1"/>
</dbReference>
<dbReference type="GO" id="GO:0071111">
    <property type="term" value="F:cyclic-guanylate-specific phosphodiesterase activity"/>
    <property type="evidence" value="ECO:0007669"/>
    <property type="project" value="InterPro"/>
</dbReference>
<dbReference type="SMART" id="SM00267">
    <property type="entry name" value="GGDEF"/>
    <property type="match status" value="1"/>
</dbReference>
<dbReference type="SUPFAM" id="SSF55073">
    <property type="entry name" value="Nucleotide cyclase"/>
    <property type="match status" value="1"/>
</dbReference>
<dbReference type="InterPro" id="IPR000160">
    <property type="entry name" value="GGDEF_dom"/>
</dbReference>
<evidence type="ECO:0000259" key="2">
    <source>
        <dbReference type="PROSITE" id="PS50887"/>
    </source>
</evidence>
<dbReference type="InterPro" id="IPR035919">
    <property type="entry name" value="EAL_sf"/>
</dbReference>
<sequence length="550" mass="64400">MITFPTMEFENYLQDIMKLNPFDSVVILKAQNEGKFTVEMINSNAQILSPVPFFKGMDASAFFQWLNWPNLVELLQYPKEEVEFISIENPSKQVSIYIQPIVNNKEKYYALILKKVNEDKNSYSLYTFQNENTGLLNKRALNIKWSEHYQNYNDSRQISFLLVDLDRFKKYNESLGKQKADEMIKKISERFYLVGSKSCELFHYSGDEFVFLVRHTLREEVELVVNRIYEQLKEPFLIDVHEYFVTCSIGISTIAADDCRDLETLLHQAEQALFYVKKHGRAHFRFYREEMSHTFQNEVLMEAHLRRAIEFNELSIHLQPQIDFDTYEIDSFEALIRWNNPKFGFVPPSQFIPIAESSGLIIQIGEWVLNQVCRYQQEWKSKGYRPVRIAVNISPKQFKQENFAEKVKRIILKYNVEPRYIELEITESSMVNVDETESILKNLKALGVFVSVDDFGTGYSSLSYLKKYPIDIIKIDQSFIADLNKDDKNEAIVKAIIALSQNLEMDVIAEGVEEISQENFLKLHQCKKGQGYLYNKPLPVAEIVEKYLVK</sequence>
<proteinExistence type="predicted"/>
<dbReference type="FunFam" id="3.20.20.450:FF:000001">
    <property type="entry name" value="Cyclic di-GMP phosphodiesterase yahA"/>
    <property type="match status" value="1"/>
</dbReference>
<evidence type="ECO:0000313" key="3">
    <source>
        <dbReference type="EMBL" id="PYF06482.1"/>
    </source>
</evidence>
<evidence type="ECO:0000313" key="4">
    <source>
        <dbReference type="Proteomes" id="UP000247416"/>
    </source>
</evidence>
<dbReference type="PANTHER" id="PTHR33121">
    <property type="entry name" value="CYCLIC DI-GMP PHOSPHODIESTERASE PDEF"/>
    <property type="match status" value="1"/>
</dbReference>
<dbReference type="InterPro" id="IPR050706">
    <property type="entry name" value="Cyclic-di-GMP_PDE-like"/>
</dbReference>
<reference evidence="3 4" key="1">
    <citation type="submission" date="2018-06" db="EMBL/GenBank/DDBJ databases">
        <title>Genomic Encyclopedia of Archaeal and Bacterial Type Strains, Phase II (KMG-II): from individual species to whole genera.</title>
        <authorList>
            <person name="Goeker M."/>
        </authorList>
    </citation>
    <scope>NUCLEOTIDE SEQUENCE [LARGE SCALE GENOMIC DNA]</scope>
    <source>
        <strain evidence="3 4">KACC 16626</strain>
    </source>
</reference>
<feature type="domain" description="GGDEF" evidence="2">
    <location>
        <begin position="156"/>
        <end position="289"/>
    </location>
</feature>
<keyword evidence="4" id="KW-1185">Reference proteome</keyword>
<gene>
    <name evidence="3" type="ORF">BJ095_10952</name>
</gene>